<comment type="caution">
    <text evidence="1">The sequence shown here is derived from an EMBL/GenBank/DDBJ whole genome shotgun (WGS) entry which is preliminary data.</text>
</comment>
<evidence type="ECO:0000313" key="1">
    <source>
        <dbReference type="EMBL" id="MPM74130.1"/>
    </source>
</evidence>
<dbReference type="AlphaFoldDB" id="A0A645CB32"/>
<dbReference type="EMBL" id="VSSQ01025768">
    <property type="protein sequence ID" value="MPM74130.1"/>
    <property type="molecule type" value="Genomic_DNA"/>
</dbReference>
<accession>A0A645CB32</accession>
<proteinExistence type="predicted"/>
<name>A0A645CB32_9ZZZZ</name>
<sequence length="135" mass="15238">MDAFEVGVFRRVARFHKRFEPCQHEFRHAAAEHGLFAEEVGFRLFAERGFEDARARGADACGIRQSGFLRPATCVLLDGDEAGNARAALVFAADGVTGAFRRDHDHVHIRRRHDLAEMDVEAVRKGERVAFRKAF</sequence>
<reference evidence="1" key="1">
    <citation type="submission" date="2019-08" db="EMBL/GenBank/DDBJ databases">
        <authorList>
            <person name="Kucharzyk K."/>
            <person name="Murdoch R.W."/>
            <person name="Higgins S."/>
            <person name="Loffler F."/>
        </authorList>
    </citation>
    <scope>NUCLEOTIDE SEQUENCE</scope>
</reference>
<protein>
    <submittedName>
        <fullName evidence="1">Uncharacterized protein</fullName>
    </submittedName>
</protein>
<organism evidence="1">
    <name type="scientific">bioreactor metagenome</name>
    <dbReference type="NCBI Taxonomy" id="1076179"/>
    <lineage>
        <taxon>unclassified sequences</taxon>
        <taxon>metagenomes</taxon>
        <taxon>ecological metagenomes</taxon>
    </lineage>
</organism>
<gene>
    <name evidence="1" type="ORF">SDC9_121115</name>
</gene>